<dbReference type="Pfam" id="PF01227">
    <property type="entry name" value="GTP_cyclohydroI"/>
    <property type="match status" value="1"/>
</dbReference>
<dbReference type="PROSITE" id="PS00860">
    <property type="entry name" value="GTP_CYCLOHYDROL_1_2"/>
    <property type="match status" value="1"/>
</dbReference>
<dbReference type="Gene3D" id="3.30.1130.10">
    <property type="match status" value="1"/>
</dbReference>
<dbReference type="FunFam" id="3.30.1130.10:FF:000001">
    <property type="entry name" value="GTP cyclohydrolase 1"/>
    <property type="match status" value="1"/>
</dbReference>
<dbReference type="GO" id="GO:0005737">
    <property type="term" value="C:cytoplasm"/>
    <property type="evidence" value="ECO:0007669"/>
    <property type="project" value="TreeGrafter"/>
</dbReference>
<keyword evidence="9" id="KW-1185">Reference proteome</keyword>
<keyword evidence="6" id="KW-0479">Metal-binding</keyword>
<dbReference type="PANTHER" id="PTHR11109">
    <property type="entry name" value="GTP CYCLOHYDROLASE I"/>
    <property type="match status" value="1"/>
</dbReference>
<keyword evidence="6" id="KW-0862">Zinc</keyword>
<feature type="binding site" evidence="6">
    <location>
        <position position="106"/>
    </location>
    <ligand>
        <name>Zn(2+)</name>
        <dbReference type="ChEBI" id="CHEBI:29105"/>
    </ligand>
</feature>
<dbReference type="Proteomes" id="UP000198816">
    <property type="component" value="Unassembled WGS sequence"/>
</dbReference>
<keyword evidence="6" id="KW-0342">GTP-binding</keyword>
<sequence>MAEKPKLTQVFTNSHYATSFEAESDDEVYDARKEALVKSMLGEIGEDPDREGLRRTPLRVAKAMDFLTSGYSMSAEEIIKKALFAEDVKEMVVVRDIEFYSMCEHHMLPFFGHAHVGYLPDGKVVGLSKIARVVDVFARRLQVQERLTSQVADALMEHLGAHGVAVVMEASHTCMMMRGVQKQRSSTVSSAMRGTFETDPRTRSEFMSFIKG</sequence>
<dbReference type="PANTHER" id="PTHR11109:SF7">
    <property type="entry name" value="GTP CYCLOHYDROLASE 1"/>
    <property type="match status" value="1"/>
</dbReference>
<evidence type="ECO:0000256" key="4">
    <source>
        <dbReference type="ARBA" id="ARBA00022563"/>
    </source>
</evidence>
<comment type="similarity">
    <text evidence="3 6">Belongs to the GTP cyclohydrolase I family.</text>
</comment>
<protein>
    <recommendedName>
        <fullName evidence="6">GTP cyclohydrolase 1</fullName>
        <ecNumber evidence="6">3.5.4.16</ecNumber>
    </recommendedName>
    <alternativeName>
        <fullName evidence="6">GTP cyclohydrolase I</fullName>
        <shortName evidence="6">GTP-CH-I</shortName>
    </alternativeName>
</protein>
<dbReference type="InterPro" id="IPR043133">
    <property type="entry name" value="GTP-CH-I_C/QueF"/>
</dbReference>
<dbReference type="GO" id="GO:0006730">
    <property type="term" value="P:one-carbon metabolic process"/>
    <property type="evidence" value="ECO:0007669"/>
    <property type="project" value="UniProtKB-UniRule"/>
</dbReference>
<dbReference type="PROSITE" id="PS00859">
    <property type="entry name" value="GTP_CYCLOHYDROL_1_1"/>
    <property type="match status" value="1"/>
</dbReference>
<organism evidence="8 9">
    <name type="scientific">Thiocapsa roseopersicina</name>
    <dbReference type="NCBI Taxonomy" id="1058"/>
    <lineage>
        <taxon>Bacteria</taxon>
        <taxon>Pseudomonadati</taxon>
        <taxon>Pseudomonadota</taxon>
        <taxon>Gammaproteobacteria</taxon>
        <taxon>Chromatiales</taxon>
        <taxon>Chromatiaceae</taxon>
        <taxon>Thiocapsa</taxon>
    </lineage>
</organism>
<keyword evidence="5 6" id="KW-0378">Hydrolase</keyword>
<keyword evidence="4 6" id="KW-0554">One-carbon metabolism</keyword>
<dbReference type="UniPathway" id="UPA00848">
    <property type="reaction ID" value="UER00151"/>
</dbReference>
<dbReference type="HAMAP" id="MF_00223">
    <property type="entry name" value="FolE"/>
    <property type="match status" value="1"/>
</dbReference>
<dbReference type="InterPro" id="IPR018234">
    <property type="entry name" value="GTP_CycHdrlase_I_CS"/>
</dbReference>
<dbReference type="NCBIfam" id="NF006825">
    <property type="entry name" value="PRK09347.1-2"/>
    <property type="match status" value="1"/>
</dbReference>
<dbReference type="NCBIfam" id="NF006826">
    <property type="entry name" value="PRK09347.1-3"/>
    <property type="match status" value="1"/>
</dbReference>
<dbReference type="NCBIfam" id="TIGR00063">
    <property type="entry name" value="folE"/>
    <property type="match status" value="1"/>
</dbReference>
<dbReference type="GO" id="GO:0006729">
    <property type="term" value="P:tetrahydrobiopterin biosynthetic process"/>
    <property type="evidence" value="ECO:0007669"/>
    <property type="project" value="TreeGrafter"/>
</dbReference>
<dbReference type="SUPFAM" id="SSF55620">
    <property type="entry name" value="Tetrahydrobiopterin biosynthesis enzymes-like"/>
    <property type="match status" value="1"/>
</dbReference>
<dbReference type="OrthoDB" id="9801207at2"/>
<dbReference type="RefSeq" id="WP_093028758.1">
    <property type="nucleotide sequence ID" value="NZ_FNNZ01000003.1"/>
</dbReference>
<dbReference type="EMBL" id="FNNZ01000003">
    <property type="protein sequence ID" value="SDW35961.1"/>
    <property type="molecule type" value="Genomic_DNA"/>
</dbReference>
<evidence type="ECO:0000256" key="6">
    <source>
        <dbReference type="HAMAP-Rule" id="MF_00223"/>
    </source>
</evidence>
<dbReference type="GO" id="GO:0005525">
    <property type="term" value="F:GTP binding"/>
    <property type="evidence" value="ECO:0007669"/>
    <property type="project" value="UniProtKB-KW"/>
</dbReference>
<evidence type="ECO:0000259" key="7">
    <source>
        <dbReference type="Pfam" id="PF01227"/>
    </source>
</evidence>
<dbReference type="AlphaFoldDB" id="A0A1H2SWF9"/>
<dbReference type="InterPro" id="IPR043134">
    <property type="entry name" value="GTP-CH-I_N"/>
</dbReference>
<dbReference type="Gene3D" id="1.10.286.10">
    <property type="match status" value="1"/>
</dbReference>
<evidence type="ECO:0000256" key="3">
    <source>
        <dbReference type="ARBA" id="ARBA00008085"/>
    </source>
</evidence>
<dbReference type="GO" id="GO:0003934">
    <property type="term" value="F:GTP cyclohydrolase I activity"/>
    <property type="evidence" value="ECO:0007669"/>
    <property type="project" value="UniProtKB-UniRule"/>
</dbReference>
<accession>A0A1H2SWF9</accession>
<comment type="pathway">
    <text evidence="2 6">Cofactor biosynthesis; 7,8-dihydroneopterin triphosphate biosynthesis; 7,8-dihydroneopterin triphosphate from GTP: step 1/1.</text>
</comment>
<evidence type="ECO:0000313" key="8">
    <source>
        <dbReference type="EMBL" id="SDW35961.1"/>
    </source>
</evidence>
<evidence type="ECO:0000256" key="5">
    <source>
        <dbReference type="ARBA" id="ARBA00022801"/>
    </source>
</evidence>
<evidence type="ECO:0000313" key="9">
    <source>
        <dbReference type="Proteomes" id="UP000198816"/>
    </source>
</evidence>
<keyword evidence="6" id="KW-0547">Nucleotide-binding</keyword>
<reference evidence="9" key="1">
    <citation type="submission" date="2016-10" db="EMBL/GenBank/DDBJ databases">
        <authorList>
            <person name="Varghese N."/>
            <person name="Submissions S."/>
        </authorList>
    </citation>
    <scope>NUCLEOTIDE SEQUENCE [LARGE SCALE GENOMIC DNA]</scope>
    <source>
        <strain evidence="9">DSM 217</strain>
    </source>
</reference>
<proteinExistence type="inferred from homology"/>
<comment type="catalytic activity">
    <reaction evidence="1 6">
        <text>GTP + H2O = 7,8-dihydroneopterin 3'-triphosphate + formate + H(+)</text>
        <dbReference type="Rhea" id="RHEA:17473"/>
        <dbReference type="ChEBI" id="CHEBI:15377"/>
        <dbReference type="ChEBI" id="CHEBI:15378"/>
        <dbReference type="ChEBI" id="CHEBI:15740"/>
        <dbReference type="ChEBI" id="CHEBI:37565"/>
        <dbReference type="ChEBI" id="CHEBI:58462"/>
        <dbReference type="EC" id="3.5.4.16"/>
    </reaction>
</comment>
<feature type="binding site" evidence="6">
    <location>
        <position position="174"/>
    </location>
    <ligand>
        <name>Zn(2+)</name>
        <dbReference type="ChEBI" id="CHEBI:29105"/>
    </ligand>
</feature>
<feature type="domain" description="GTP cyclohydrolase I" evidence="7">
    <location>
        <begin position="35"/>
        <end position="210"/>
    </location>
</feature>
<dbReference type="STRING" id="1058.SAMN05421783_103180"/>
<dbReference type="InterPro" id="IPR020602">
    <property type="entry name" value="GTP_CycHdrlase_I_dom"/>
</dbReference>
<evidence type="ECO:0000256" key="1">
    <source>
        <dbReference type="ARBA" id="ARBA00001052"/>
    </source>
</evidence>
<evidence type="ECO:0000256" key="2">
    <source>
        <dbReference type="ARBA" id="ARBA00005080"/>
    </source>
</evidence>
<feature type="binding site" evidence="6">
    <location>
        <position position="103"/>
    </location>
    <ligand>
        <name>Zn(2+)</name>
        <dbReference type="ChEBI" id="CHEBI:29105"/>
    </ligand>
</feature>
<comment type="subunit">
    <text evidence="6">Homopolymer.</text>
</comment>
<dbReference type="GO" id="GO:0046654">
    <property type="term" value="P:tetrahydrofolate biosynthetic process"/>
    <property type="evidence" value="ECO:0007669"/>
    <property type="project" value="UniProtKB-UniRule"/>
</dbReference>
<name>A0A1H2SWF9_THIRO</name>
<dbReference type="EC" id="3.5.4.16" evidence="6"/>
<dbReference type="InterPro" id="IPR001474">
    <property type="entry name" value="GTP_CycHdrlase_I"/>
</dbReference>
<gene>
    <name evidence="6" type="primary">folE</name>
    <name evidence="8" type="ORF">SAMN05421783_103180</name>
</gene>
<dbReference type="GO" id="GO:0008270">
    <property type="term" value="F:zinc ion binding"/>
    <property type="evidence" value="ECO:0007669"/>
    <property type="project" value="UniProtKB-UniRule"/>
</dbReference>